<reference evidence="7 8" key="1">
    <citation type="journal article" date="2018" name="MBio">
        <title>Comparative Genomics Reveals the Core Gene Toolbox for the Fungus-Insect Symbiosis.</title>
        <authorList>
            <person name="Wang Y."/>
            <person name="Stata M."/>
            <person name="Wang W."/>
            <person name="Stajich J.E."/>
            <person name="White M.M."/>
            <person name="Moncalvo J.M."/>
        </authorList>
    </citation>
    <scope>NUCLEOTIDE SEQUENCE [LARGE SCALE GENOMIC DNA]</scope>
    <source>
        <strain evidence="7 8">SWE-8-4</strain>
    </source>
</reference>
<accession>A0A2T9YTU1</accession>
<evidence type="ECO:0000313" key="8">
    <source>
        <dbReference type="Proteomes" id="UP000245383"/>
    </source>
</evidence>
<comment type="subcellular location">
    <subcellularLocation>
        <location evidence="1">Membrane</location>
        <topology evidence="1">Multi-pass membrane protein</topology>
    </subcellularLocation>
</comment>
<gene>
    <name evidence="7" type="ORF">BB561_001608</name>
</gene>
<feature type="transmembrane region" description="Helical" evidence="6">
    <location>
        <begin position="99"/>
        <end position="125"/>
    </location>
</feature>
<keyword evidence="3 6" id="KW-0812">Transmembrane</keyword>
<feature type="transmembrane region" description="Helical" evidence="6">
    <location>
        <begin position="434"/>
        <end position="456"/>
    </location>
</feature>
<dbReference type="EMBL" id="MBFR01000047">
    <property type="protein sequence ID" value="PVU95765.1"/>
    <property type="molecule type" value="Genomic_DNA"/>
</dbReference>
<evidence type="ECO:0000313" key="7">
    <source>
        <dbReference type="EMBL" id="PVU95765.1"/>
    </source>
</evidence>
<feature type="transmembrane region" description="Helical" evidence="6">
    <location>
        <begin position="400"/>
        <end position="422"/>
    </location>
</feature>
<proteinExistence type="predicted"/>
<sequence>MASKCLEFLKSLIRKKPLNLVHSESNNSQMKRTLGKYDLISLGIGCTIGSGIFVLTGQVAKDIAGPSVVLSFVVSAFCSSLTAFSYAELSTIIPSSGAAYSFIMVALGEIFAWIACCCIFLQYLVGAATIASGWGKYFSHLLDNIFKVMLPHSISSSPINTNVDNGKIEIDKTAIMNLPAFFIVLVITFVQLAGIKESAAFNNIIVVVKTASILFFVFIGIKYINRDNYSPFIPPREDDRYGIPGIFLGAQRLYMAFVGFDSVASASHEAINVKKDLPIGIVVSLFICTILYVAVAAVLCGVQKYTMIDSGAISKIFSQFSNTLWIEIIINLGALSGLTSAILVNLIAQSRVIMTVATDGLLPSCFARIHHKLKTPYWATLVCGLVCMILSSFFPTSLLADLASCGSLIVYFFVNISVLVLRKTNPEIERSYKVPFSPYLISGLGAFVCLVLLYFSEAQTKIRIGSYLAVVILIYVLYSRRKSKVLQNAIDNDERDSVEK</sequence>
<feature type="transmembrane region" description="Helical" evidence="6">
    <location>
        <begin position="462"/>
        <end position="478"/>
    </location>
</feature>
<evidence type="ECO:0000256" key="1">
    <source>
        <dbReference type="ARBA" id="ARBA00004141"/>
    </source>
</evidence>
<dbReference type="Gene3D" id="1.20.1740.10">
    <property type="entry name" value="Amino acid/polyamine transporter I"/>
    <property type="match status" value="1"/>
</dbReference>
<feature type="transmembrane region" description="Helical" evidence="6">
    <location>
        <begin position="39"/>
        <end position="57"/>
    </location>
</feature>
<dbReference type="InterPro" id="IPR002293">
    <property type="entry name" value="AA/rel_permease1"/>
</dbReference>
<name>A0A2T9YTU1_9FUNG</name>
<feature type="transmembrane region" description="Helical" evidence="6">
    <location>
        <begin position="200"/>
        <end position="221"/>
    </location>
</feature>
<protein>
    <recommendedName>
        <fullName evidence="9">Cationic amino acid transporter C-terminal domain-containing protein</fullName>
    </recommendedName>
</protein>
<dbReference type="Pfam" id="PF13520">
    <property type="entry name" value="AA_permease_2"/>
    <property type="match status" value="1"/>
</dbReference>
<keyword evidence="5 6" id="KW-0472">Membrane</keyword>
<evidence type="ECO:0000256" key="3">
    <source>
        <dbReference type="ARBA" id="ARBA00022692"/>
    </source>
</evidence>
<feature type="transmembrane region" description="Helical" evidence="6">
    <location>
        <begin position="377"/>
        <end position="394"/>
    </location>
</feature>
<feature type="transmembrane region" description="Helical" evidence="6">
    <location>
        <begin position="281"/>
        <end position="304"/>
    </location>
</feature>
<keyword evidence="4 6" id="KW-1133">Transmembrane helix</keyword>
<dbReference type="GO" id="GO:0016020">
    <property type="term" value="C:membrane"/>
    <property type="evidence" value="ECO:0007669"/>
    <property type="project" value="UniProtKB-SubCell"/>
</dbReference>
<dbReference type="PANTHER" id="PTHR43243:SF4">
    <property type="entry name" value="CATIONIC AMINO ACID TRANSPORTER 4"/>
    <property type="match status" value="1"/>
</dbReference>
<dbReference type="Proteomes" id="UP000245383">
    <property type="component" value="Unassembled WGS sequence"/>
</dbReference>
<feature type="transmembrane region" description="Helical" evidence="6">
    <location>
        <begin position="174"/>
        <end position="193"/>
    </location>
</feature>
<evidence type="ECO:0000256" key="6">
    <source>
        <dbReference type="SAM" id="Phobius"/>
    </source>
</evidence>
<evidence type="ECO:0000256" key="2">
    <source>
        <dbReference type="ARBA" id="ARBA00022448"/>
    </source>
</evidence>
<keyword evidence="8" id="KW-1185">Reference proteome</keyword>
<evidence type="ECO:0000256" key="5">
    <source>
        <dbReference type="ARBA" id="ARBA00023136"/>
    </source>
</evidence>
<keyword evidence="2" id="KW-0813">Transport</keyword>
<comment type="caution">
    <text evidence="7">The sequence shown here is derived from an EMBL/GenBank/DDBJ whole genome shotgun (WGS) entry which is preliminary data.</text>
</comment>
<dbReference type="PANTHER" id="PTHR43243">
    <property type="entry name" value="INNER MEMBRANE TRANSPORTER YGJI-RELATED"/>
    <property type="match status" value="1"/>
</dbReference>
<feature type="transmembrane region" description="Helical" evidence="6">
    <location>
        <begin position="324"/>
        <end position="348"/>
    </location>
</feature>
<feature type="transmembrane region" description="Helical" evidence="6">
    <location>
        <begin position="63"/>
        <end position="87"/>
    </location>
</feature>
<dbReference type="PIRSF" id="PIRSF006060">
    <property type="entry name" value="AA_transporter"/>
    <property type="match status" value="1"/>
</dbReference>
<evidence type="ECO:0000256" key="4">
    <source>
        <dbReference type="ARBA" id="ARBA00022989"/>
    </source>
</evidence>
<dbReference type="OrthoDB" id="5982228at2759"/>
<evidence type="ECO:0008006" key="9">
    <source>
        <dbReference type="Google" id="ProtNLM"/>
    </source>
</evidence>
<dbReference type="AlphaFoldDB" id="A0A2T9YTU1"/>
<organism evidence="7 8">
    <name type="scientific">Smittium simulii</name>
    <dbReference type="NCBI Taxonomy" id="133385"/>
    <lineage>
        <taxon>Eukaryota</taxon>
        <taxon>Fungi</taxon>
        <taxon>Fungi incertae sedis</taxon>
        <taxon>Zoopagomycota</taxon>
        <taxon>Kickxellomycotina</taxon>
        <taxon>Harpellomycetes</taxon>
        <taxon>Harpellales</taxon>
        <taxon>Legeriomycetaceae</taxon>
        <taxon>Smittium</taxon>
    </lineage>
</organism>
<dbReference type="GO" id="GO:0015171">
    <property type="term" value="F:amino acid transmembrane transporter activity"/>
    <property type="evidence" value="ECO:0007669"/>
    <property type="project" value="TreeGrafter"/>
</dbReference>
<dbReference type="STRING" id="133385.A0A2T9YTU1"/>